<name>A0AAJ0B2E5_9PEZI</name>
<feature type="chain" id="PRO_5042571959" evidence="2">
    <location>
        <begin position="21"/>
        <end position="380"/>
    </location>
</feature>
<keyword evidence="2" id="KW-0732">Signal</keyword>
<feature type="region of interest" description="Disordered" evidence="1">
    <location>
        <begin position="336"/>
        <end position="366"/>
    </location>
</feature>
<dbReference type="EMBL" id="MU839847">
    <property type="protein sequence ID" value="KAK1750429.1"/>
    <property type="molecule type" value="Genomic_DNA"/>
</dbReference>
<keyword evidence="4" id="KW-1185">Reference proteome</keyword>
<dbReference type="Proteomes" id="UP001239445">
    <property type="component" value="Unassembled WGS sequence"/>
</dbReference>
<gene>
    <name evidence="3" type="ORF">QBC47DRAFT_438764</name>
</gene>
<accession>A0AAJ0B2E5</accession>
<reference evidence="3" key="1">
    <citation type="submission" date="2023-06" db="EMBL/GenBank/DDBJ databases">
        <title>Genome-scale phylogeny and comparative genomics of the fungal order Sordariales.</title>
        <authorList>
            <consortium name="Lawrence Berkeley National Laboratory"/>
            <person name="Hensen N."/>
            <person name="Bonometti L."/>
            <person name="Westerberg I."/>
            <person name="Brannstrom I.O."/>
            <person name="Guillou S."/>
            <person name="Cros-Aarteil S."/>
            <person name="Calhoun S."/>
            <person name="Haridas S."/>
            <person name="Kuo A."/>
            <person name="Mondo S."/>
            <person name="Pangilinan J."/>
            <person name="Riley R."/>
            <person name="Labutti K."/>
            <person name="Andreopoulos B."/>
            <person name="Lipzen A."/>
            <person name="Chen C."/>
            <person name="Yanf M."/>
            <person name="Daum C."/>
            <person name="Ng V."/>
            <person name="Clum A."/>
            <person name="Steindorff A."/>
            <person name="Ohm R."/>
            <person name="Martin F."/>
            <person name="Silar P."/>
            <person name="Natvig D."/>
            <person name="Lalanne C."/>
            <person name="Gautier V."/>
            <person name="Ament-Velasquez S.L."/>
            <person name="Kruys A."/>
            <person name="Hutchinson M.I."/>
            <person name="Powell A.J."/>
            <person name="Barry K."/>
            <person name="Miller A.N."/>
            <person name="Grigoriev I.V."/>
            <person name="Debuchy R."/>
            <person name="Gladieux P."/>
            <person name="Thoren M.H."/>
            <person name="Johannesson H."/>
        </authorList>
    </citation>
    <scope>NUCLEOTIDE SEQUENCE</scope>
    <source>
        <strain evidence="3">PSN4</strain>
    </source>
</reference>
<evidence type="ECO:0000313" key="4">
    <source>
        <dbReference type="Proteomes" id="UP001239445"/>
    </source>
</evidence>
<evidence type="ECO:0000256" key="1">
    <source>
        <dbReference type="SAM" id="MobiDB-lite"/>
    </source>
</evidence>
<feature type="signal peptide" evidence="2">
    <location>
        <begin position="1"/>
        <end position="20"/>
    </location>
</feature>
<feature type="compositionally biased region" description="Acidic residues" evidence="1">
    <location>
        <begin position="336"/>
        <end position="365"/>
    </location>
</feature>
<sequence>MIGANVFYLCAASIFITARACCSTKLHAPRELSATCPQEGRDRDRRACHGLRGELGLADRGAGESVPGICADACFGGCEASQGAACFPGMVELKPQTEKGEEAASQSKDALLAPDGVPVEVTLAQGEAVRGVDEADEEAGEEMLPPSVLCHRLLTEAALHAILSLDSKTLGQALAYFTRRCQLGYRLGLWPTASPCNAVTTPAGASIRVISSWLNKKSKKESADAEADEANGEVGDKPDGRKSSRNPNLKKQGIVAWSRSSSSPREAPKKNVAKLLTGLKARIFPGQPALQTVCELGSGLKHHESFWNKIKHGLCANILAAKIAETVVTKKECGDVDGEADGGGIEADEGGEEADKAEEADEAGDTEAAALESFEQWYQT</sequence>
<proteinExistence type="predicted"/>
<protein>
    <submittedName>
        <fullName evidence="3">Uncharacterized protein</fullName>
    </submittedName>
</protein>
<feature type="region of interest" description="Disordered" evidence="1">
    <location>
        <begin position="220"/>
        <end position="269"/>
    </location>
</feature>
<evidence type="ECO:0000256" key="2">
    <source>
        <dbReference type="SAM" id="SignalP"/>
    </source>
</evidence>
<dbReference type="AlphaFoldDB" id="A0AAJ0B2E5"/>
<evidence type="ECO:0000313" key="3">
    <source>
        <dbReference type="EMBL" id="KAK1750429.1"/>
    </source>
</evidence>
<organism evidence="3 4">
    <name type="scientific">Echria macrotheca</name>
    <dbReference type="NCBI Taxonomy" id="438768"/>
    <lineage>
        <taxon>Eukaryota</taxon>
        <taxon>Fungi</taxon>
        <taxon>Dikarya</taxon>
        <taxon>Ascomycota</taxon>
        <taxon>Pezizomycotina</taxon>
        <taxon>Sordariomycetes</taxon>
        <taxon>Sordariomycetidae</taxon>
        <taxon>Sordariales</taxon>
        <taxon>Schizotheciaceae</taxon>
        <taxon>Echria</taxon>
    </lineage>
</organism>
<comment type="caution">
    <text evidence="3">The sequence shown here is derived from an EMBL/GenBank/DDBJ whole genome shotgun (WGS) entry which is preliminary data.</text>
</comment>